<keyword evidence="10" id="KW-1185">Reference proteome</keyword>
<reference evidence="9" key="3">
    <citation type="submission" date="2025-09" db="UniProtKB">
        <authorList>
            <consortium name="Ensembl"/>
        </authorList>
    </citation>
    <scope>IDENTIFICATION</scope>
</reference>
<dbReference type="AlphaFoldDB" id="A0A670JHH8"/>
<dbReference type="Pfam" id="PF02758">
    <property type="entry name" value="PYRIN"/>
    <property type="match status" value="1"/>
</dbReference>
<dbReference type="GO" id="GO:0006954">
    <property type="term" value="P:inflammatory response"/>
    <property type="evidence" value="ECO:0007669"/>
    <property type="project" value="UniProtKB-KW"/>
</dbReference>
<evidence type="ECO:0000313" key="9">
    <source>
        <dbReference type="Ensembl" id="ENSPMRP00000024138.1"/>
    </source>
</evidence>
<dbReference type="Gene3D" id="1.10.533.10">
    <property type="entry name" value="Death Domain, Fas"/>
    <property type="match status" value="2"/>
</dbReference>
<evidence type="ECO:0008006" key="11">
    <source>
        <dbReference type="Google" id="ProtNLM"/>
    </source>
</evidence>
<dbReference type="FunFam" id="1.10.533.10:FF:000013">
    <property type="entry name" value="Apoptosis-associated speck-like protein containing a CARD"/>
    <property type="match status" value="1"/>
</dbReference>
<dbReference type="InterPro" id="IPR011029">
    <property type="entry name" value="DEATH-like_dom_sf"/>
</dbReference>
<dbReference type="PANTHER" id="PTHR46985">
    <property type="entry name" value="NACHT, LRR AND PYD DOMAINS-CONTAINING PROTEIN 1"/>
    <property type="match status" value="1"/>
</dbReference>
<sequence>MARSARDCLLTCLENLSEGELRRFKAKLNEVPVRRGNANIPRGKLQKAETLDLTNMMVSFYTEKYAVQLTAKVLKAINCKDRAEELLIATGNRPQLRNSSNVHFIERHREALIQRTTPVEPVLDKLFGSVLSDEQYQKITAKETNPDKMRELYRLVPSWDLRCKNKLYEALKAKNPHLVNDLEGR</sequence>
<comment type="subcellular location">
    <subcellularLocation>
        <location evidence="1">Inflammasome</location>
    </subcellularLocation>
</comment>
<keyword evidence="4" id="KW-0391">Immunity</keyword>
<evidence type="ECO:0000256" key="1">
    <source>
        <dbReference type="ARBA" id="ARBA00004110"/>
    </source>
</evidence>
<dbReference type="PROSITE" id="PS50824">
    <property type="entry name" value="DAPIN"/>
    <property type="match status" value="1"/>
</dbReference>
<evidence type="ECO:0000256" key="4">
    <source>
        <dbReference type="ARBA" id="ARBA00022859"/>
    </source>
</evidence>
<keyword evidence="6" id="KW-1271">Inflammasome</keyword>
<evidence type="ECO:0000256" key="2">
    <source>
        <dbReference type="ARBA" id="ARBA00022490"/>
    </source>
</evidence>
<evidence type="ECO:0000259" key="7">
    <source>
        <dbReference type="PROSITE" id="PS50209"/>
    </source>
</evidence>
<name>A0A670JHH8_PODMU</name>
<organism evidence="9 10">
    <name type="scientific">Podarcis muralis</name>
    <name type="common">Wall lizard</name>
    <name type="synonym">Lacerta muralis</name>
    <dbReference type="NCBI Taxonomy" id="64176"/>
    <lineage>
        <taxon>Eukaryota</taxon>
        <taxon>Metazoa</taxon>
        <taxon>Chordata</taxon>
        <taxon>Craniata</taxon>
        <taxon>Vertebrata</taxon>
        <taxon>Euteleostomi</taxon>
        <taxon>Lepidosauria</taxon>
        <taxon>Squamata</taxon>
        <taxon>Bifurcata</taxon>
        <taxon>Unidentata</taxon>
        <taxon>Episquamata</taxon>
        <taxon>Laterata</taxon>
        <taxon>Lacertibaenia</taxon>
        <taxon>Lacertidae</taxon>
        <taxon>Podarcis</taxon>
    </lineage>
</organism>
<dbReference type="Pfam" id="PF00619">
    <property type="entry name" value="CARD"/>
    <property type="match status" value="1"/>
</dbReference>
<dbReference type="GeneTree" id="ENSGT00940000161873"/>
<dbReference type="InterPro" id="IPR001315">
    <property type="entry name" value="CARD"/>
</dbReference>
<reference evidence="9" key="2">
    <citation type="submission" date="2025-08" db="UniProtKB">
        <authorList>
            <consortium name="Ensembl"/>
        </authorList>
    </citation>
    <scope>IDENTIFICATION</scope>
</reference>
<dbReference type="GO" id="GO:0042981">
    <property type="term" value="P:regulation of apoptotic process"/>
    <property type="evidence" value="ECO:0007669"/>
    <property type="project" value="InterPro"/>
</dbReference>
<dbReference type="SUPFAM" id="SSF47986">
    <property type="entry name" value="DEATH domain"/>
    <property type="match status" value="2"/>
</dbReference>
<dbReference type="CDD" id="cd08330">
    <property type="entry name" value="CARD_ASC_NALP1"/>
    <property type="match status" value="1"/>
</dbReference>
<dbReference type="GO" id="GO:0061702">
    <property type="term" value="C:canonical inflammasome complex"/>
    <property type="evidence" value="ECO:0007669"/>
    <property type="project" value="UniProtKB-SubCell"/>
</dbReference>
<dbReference type="OMA" id="TSCDIFY"/>
<evidence type="ECO:0000256" key="5">
    <source>
        <dbReference type="ARBA" id="ARBA00023198"/>
    </source>
</evidence>
<reference evidence="9 10" key="1">
    <citation type="journal article" date="2019" name="Proc. Natl. Acad. Sci. U.S.A.">
        <title>Regulatory changes in pterin and carotenoid genes underlie balanced color polymorphisms in the wall lizard.</title>
        <authorList>
            <person name="Andrade P."/>
            <person name="Pinho C."/>
            <person name="Perez I de Lanuza G."/>
            <person name="Afonso S."/>
            <person name="Brejcha J."/>
            <person name="Rubin C.J."/>
            <person name="Wallerman O."/>
            <person name="Pereira P."/>
            <person name="Sabatino S.J."/>
            <person name="Bellati A."/>
            <person name="Pellitteri-Rosa D."/>
            <person name="Bosakova Z."/>
            <person name="Bunikis I."/>
            <person name="Carretero M.A."/>
            <person name="Feiner N."/>
            <person name="Marsik P."/>
            <person name="Pauperio F."/>
            <person name="Salvi D."/>
            <person name="Soler L."/>
            <person name="While G.M."/>
            <person name="Uller T."/>
            <person name="Font E."/>
            <person name="Andersson L."/>
            <person name="Carneiro M."/>
        </authorList>
    </citation>
    <scope>NUCLEOTIDE SEQUENCE</scope>
</reference>
<dbReference type="Proteomes" id="UP000472272">
    <property type="component" value="Chromosome 13"/>
</dbReference>
<dbReference type="Ensembl" id="ENSPMRT00000025603.1">
    <property type="protein sequence ID" value="ENSPMRP00000024138.1"/>
    <property type="gene ID" value="ENSPMRG00000015615.1"/>
</dbReference>
<keyword evidence="2" id="KW-0963">Cytoplasm</keyword>
<dbReference type="GO" id="GO:0045087">
    <property type="term" value="P:innate immune response"/>
    <property type="evidence" value="ECO:0007669"/>
    <property type="project" value="UniProtKB-KW"/>
</dbReference>
<dbReference type="CDD" id="cd08321">
    <property type="entry name" value="Pyrin_ASC-like"/>
    <property type="match status" value="1"/>
</dbReference>
<keyword evidence="5" id="KW-0395">Inflammatory response</keyword>
<dbReference type="SMART" id="SM01289">
    <property type="entry name" value="PYRIN"/>
    <property type="match status" value="1"/>
</dbReference>
<proteinExistence type="predicted"/>
<evidence type="ECO:0000256" key="6">
    <source>
        <dbReference type="ARBA" id="ARBA00023233"/>
    </source>
</evidence>
<dbReference type="InterPro" id="IPR004020">
    <property type="entry name" value="DAPIN"/>
</dbReference>
<feature type="domain" description="CARD" evidence="7">
    <location>
        <begin position="97"/>
        <end position="185"/>
    </location>
</feature>
<protein>
    <recommendedName>
        <fullName evidence="11">PYD and CARD domain containing</fullName>
    </recommendedName>
</protein>
<keyword evidence="3" id="KW-0399">Innate immunity</keyword>
<accession>A0A670JHH8</accession>
<evidence type="ECO:0000313" key="10">
    <source>
        <dbReference type="Proteomes" id="UP000472272"/>
    </source>
</evidence>
<dbReference type="InterPro" id="IPR051249">
    <property type="entry name" value="NLRP_Inflammasome"/>
</dbReference>
<feature type="domain" description="Pyrin" evidence="8">
    <location>
        <begin position="1"/>
        <end position="92"/>
    </location>
</feature>
<evidence type="ECO:0000256" key="3">
    <source>
        <dbReference type="ARBA" id="ARBA00022588"/>
    </source>
</evidence>
<dbReference type="InterPro" id="IPR033516">
    <property type="entry name" value="CARD8/ASC/NALP1_CARD"/>
</dbReference>
<evidence type="ECO:0000259" key="8">
    <source>
        <dbReference type="PROSITE" id="PS50824"/>
    </source>
</evidence>
<dbReference type="PROSITE" id="PS50209">
    <property type="entry name" value="CARD"/>
    <property type="match status" value="1"/>
</dbReference>
<dbReference type="PANTHER" id="PTHR46985:SF2">
    <property type="entry name" value="APOPTOSIS-ASSOCIATED SPECK-LIKE PROTEIN CONTAINING A CARD"/>
    <property type="match status" value="1"/>
</dbReference>